<dbReference type="Gene3D" id="3.40.1350.10">
    <property type="match status" value="1"/>
</dbReference>
<dbReference type="PANTHER" id="PTHR34039:SF1">
    <property type="entry name" value="UPF0102 PROTEIN YRAN"/>
    <property type="match status" value="1"/>
</dbReference>
<dbReference type="AlphaFoldDB" id="A0A6N3H2D9"/>
<accession>A0A6N3H2D9</accession>
<reference evidence="3" key="1">
    <citation type="submission" date="2019-11" db="EMBL/GenBank/DDBJ databases">
        <authorList>
            <person name="Feng L."/>
        </authorList>
    </citation>
    <scope>NUCLEOTIDE SEQUENCE</scope>
    <source>
        <strain evidence="3">PmerdaeLFYP103</strain>
    </source>
</reference>
<dbReference type="PANTHER" id="PTHR34039">
    <property type="entry name" value="UPF0102 PROTEIN YRAN"/>
    <property type="match status" value="1"/>
</dbReference>
<dbReference type="InterPro" id="IPR003509">
    <property type="entry name" value="UPF0102_YraN-like"/>
</dbReference>
<dbReference type="InterPro" id="IPR011335">
    <property type="entry name" value="Restrct_endonuc-II-like"/>
</dbReference>
<dbReference type="EMBL" id="CACRUV010000050">
    <property type="protein sequence ID" value="VYU70888.1"/>
    <property type="molecule type" value="Genomic_DNA"/>
</dbReference>
<gene>
    <name evidence="3" type="ORF">PMLFYP103_03361</name>
</gene>
<dbReference type="HAMAP" id="MF_00048">
    <property type="entry name" value="UPF0102"/>
    <property type="match status" value="1"/>
</dbReference>
<dbReference type="CDD" id="cd20736">
    <property type="entry name" value="PoNe_Nuclease"/>
    <property type="match status" value="1"/>
</dbReference>
<proteinExistence type="inferred from homology"/>
<evidence type="ECO:0000256" key="2">
    <source>
        <dbReference type="HAMAP-Rule" id="MF_00048"/>
    </source>
</evidence>
<name>A0A6N3H2D9_9BACT</name>
<evidence type="ECO:0000313" key="3">
    <source>
        <dbReference type="EMBL" id="VYU70888.1"/>
    </source>
</evidence>
<evidence type="ECO:0000256" key="1">
    <source>
        <dbReference type="ARBA" id="ARBA00006738"/>
    </source>
</evidence>
<comment type="similarity">
    <text evidence="1 2">Belongs to the UPF0102 family.</text>
</comment>
<protein>
    <recommendedName>
        <fullName evidence="2">UPF0102 protein PMLFYP103_03361</fullName>
    </recommendedName>
</protein>
<organism evidence="3">
    <name type="scientific">Parabacteroides merdae</name>
    <dbReference type="NCBI Taxonomy" id="46503"/>
    <lineage>
        <taxon>Bacteria</taxon>
        <taxon>Pseudomonadati</taxon>
        <taxon>Bacteroidota</taxon>
        <taxon>Bacteroidia</taxon>
        <taxon>Bacteroidales</taxon>
        <taxon>Tannerellaceae</taxon>
        <taxon>Parabacteroides</taxon>
    </lineage>
</organism>
<dbReference type="GO" id="GO:0003676">
    <property type="term" value="F:nucleic acid binding"/>
    <property type="evidence" value="ECO:0007669"/>
    <property type="project" value="InterPro"/>
</dbReference>
<dbReference type="SUPFAM" id="SSF52980">
    <property type="entry name" value="Restriction endonuclease-like"/>
    <property type="match status" value="1"/>
</dbReference>
<dbReference type="Pfam" id="PF02021">
    <property type="entry name" value="UPF0102"/>
    <property type="match status" value="1"/>
</dbReference>
<sequence length="128" mass="14815">MCKLHGMAKRNETGKDGESVARAFLEKQGYKITHTNWHWHHYELDIVAVKDTWLVVVEVKTRSDDYLLAPEDAVDAPKIRRIVAAADAYVRFFNLELPVRFDIITVIKKGEESEIDHIEDAFYAPCRK</sequence>
<dbReference type="InterPro" id="IPR011856">
    <property type="entry name" value="tRNA_endonuc-like_dom_sf"/>
</dbReference>